<dbReference type="GO" id="GO:0043169">
    <property type="term" value="F:cation binding"/>
    <property type="evidence" value="ECO:0007669"/>
    <property type="project" value="InterPro"/>
</dbReference>
<keyword evidence="7" id="KW-0808">Transferase</keyword>
<dbReference type="PANTHER" id="PTHR43651">
    <property type="entry name" value="1,4-ALPHA-GLUCAN-BRANCHING ENZYME"/>
    <property type="match status" value="1"/>
</dbReference>
<dbReference type="SUPFAM" id="SSF81296">
    <property type="entry name" value="E set domains"/>
    <property type="match status" value="1"/>
</dbReference>
<dbReference type="FunFam" id="2.60.40.1180:FF:000003">
    <property type="entry name" value="1,4-alpha-glucan-branching enzyme, chloroplastic/amyloplastic"/>
    <property type="match status" value="1"/>
</dbReference>
<dbReference type="Proteomes" id="UP000245768">
    <property type="component" value="Unassembled WGS sequence"/>
</dbReference>
<dbReference type="PANTHER" id="PTHR43651:SF3">
    <property type="entry name" value="1,4-ALPHA-GLUCAN-BRANCHING ENZYME"/>
    <property type="match status" value="1"/>
</dbReference>
<proteinExistence type="inferred from homology"/>
<dbReference type="CDD" id="cd02854">
    <property type="entry name" value="E_set_GBE_euk_N"/>
    <property type="match status" value="1"/>
</dbReference>
<feature type="active site" description="Nucleophile" evidence="11">
    <location>
        <position position="345"/>
    </location>
</feature>
<dbReference type="GeneID" id="37040623"/>
<dbReference type="GO" id="GO:0004553">
    <property type="term" value="F:hydrolase activity, hydrolyzing O-glycosyl compounds"/>
    <property type="evidence" value="ECO:0007669"/>
    <property type="project" value="InterPro"/>
</dbReference>
<sequence length="688" mass="78568">MTTKDYSTAKDGTKIVSLDPWLEPFADPLRSRYALYKKWVDSIESSEGGLAKFSQGYLKMGFQVDQNSQAVTYREYAPGVQKAYLIGDFNGWNRDSHPMTRDDFGVWALTLPPGQHGQCAIPHKSKVKLSMITPSGERIERLPAWIKYVTQDLSVSPVYDAVFWNPPANELYHFRHPRPPKPTNLKIYEAHVGIASPEPKVASYKEFTANNLPRIKELGYNVVQLMAVQEHAYYGSFGYQVTNFFAASSRYGTPEELKELIDVAHSMGITVLLDIVHSHACKNVLDGLNMFDGTDYCYFHEGAKGRHELWDSRLFNYGHHETLRFLLSNCRWWLDEFQFDGFRFDGVTSILYTHHGIGTGFSGGYHEYFGPSVDEEGVVYLMLANEMIHKILPEAITVAEDVSGMPGLCRPVEEGGVGFDYRLSMAVPDMWIKLLKETRDEDWDFGNICHTLTNRRHLEKSIAYAESHDQALVGDKTIAFWLMDKEMYTNMSDLTERTPIIDRGLGLHKMIRLLVHGLGGEGYLNFIGNEFGHPEWLDFPTAANGSSFHHARRQFNLVDDDLLRYKYLYAFDKGMNNLEERFKWLAAPQAYISLKHESDRVVAFERAGALFIFNFHPNKSYTDYRIGVDVAGTYRIALDSDETRFGGHGRIDHAASEFFTTHMEWNGRRNFVQVYLPSRTCLVLGKVA</sequence>
<dbReference type="EC" id="2.4.1.18" evidence="4"/>
<dbReference type="SUPFAM" id="SSF51445">
    <property type="entry name" value="(Trans)glycosidases"/>
    <property type="match status" value="1"/>
</dbReference>
<evidence type="ECO:0000256" key="3">
    <source>
        <dbReference type="ARBA" id="ARBA00009000"/>
    </source>
</evidence>
<dbReference type="OrthoDB" id="196493at2759"/>
<dbReference type="InterPro" id="IPR006047">
    <property type="entry name" value="GH13_cat_dom"/>
</dbReference>
<evidence type="ECO:0000313" key="13">
    <source>
        <dbReference type="EMBL" id="PWN93687.1"/>
    </source>
</evidence>
<evidence type="ECO:0000256" key="6">
    <source>
        <dbReference type="ARBA" id="ARBA00022676"/>
    </source>
</evidence>
<dbReference type="CDD" id="cd11321">
    <property type="entry name" value="AmyAc_bac_euk_BE"/>
    <property type="match status" value="1"/>
</dbReference>
<comment type="function">
    <text evidence="10">Glycogen-branching enzyme participates in the glycogen biosynthetic process along with glycogenin and glycogen synthase. Generates alpha-1,6-glucosidic branches from alpha-1,4-linked glucose chains, to increase solubility of the glycogen polymer.</text>
</comment>
<evidence type="ECO:0000259" key="12">
    <source>
        <dbReference type="SMART" id="SM00642"/>
    </source>
</evidence>
<keyword evidence="8" id="KW-0320">Glycogen biosynthesis</keyword>
<comment type="catalytic activity">
    <reaction evidence="1">
        <text>Transfers a segment of a (1-&gt;4)-alpha-D-glucan chain to a primary hydroxy group in a similar glucan chain.</text>
        <dbReference type="EC" id="2.4.1.18"/>
    </reaction>
</comment>
<dbReference type="SMART" id="SM00642">
    <property type="entry name" value="Aamy"/>
    <property type="match status" value="1"/>
</dbReference>
<dbReference type="AlphaFoldDB" id="A0A316YW62"/>
<protein>
    <recommendedName>
        <fullName evidence="5">1,4-alpha-glucan-branching enzyme</fullName>
        <ecNumber evidence="4">2.4.1.18</ecNumber>
    </recommendedName>
    <alternativeName>
        <fullName evidence="9">Glycogen-branching enzyme</fullName>
    </alternativeName>
</protein>
<dbReference type="GO" id="GO:0005978">
    <property type="term" value="P:glycogen biosynthetic process"/>
    <property type="evidence" value="ECO:0007669"/>
    <property type="project" value="UniProtKB-UniPathway"/>
</dbReference>
<gene>
    <name evidence="13" type="ORF">FA10DRAFT_227177</name>
</gene>
<evidence type="ECO:0000256" key="10">
    <source>
        <dbReference type="ARBA" id="ARBA00049618"/>
    </source>
</evidence>
<keyword evidence="14" id="KW-1185">Reference proteome</keyword>
<dbReference type="InterPro" id="IPR037439">
    <property type="entry name" value="Branching_enzy"/>
</dbReference>
<dbReference type="SUPFAM" id="SSF51011">
    <property type="entry name" value="Glycosyl hydrolase domain"/>
    <property type="match status" value="1"/>
</dbReference>
<accession>A0A316YW62</accession>
<dbReference type="InterPro" id="IPR006048">
    <property type="entry name" value="A-amylase/branching_C"/>
</dbReference>
<dbReference type="UniPathway" id="UPA00164"/>
<keyword evidence="13" id="KW-0378">Hydrolase</keyword>
<comment type="similarity">
    <text evidence="3">Belongs to the glycosyl hydrolase 13 family. GlgB subfamily.</text>
</comment>
<dbReference type="FunFam" id="3.20.20.80:FF:000001">
    <property type="entry name" value="1,4-alpha-glucan branching enzyme"/>
    <property type="match status" value="1"/>
</dbReference>
<dbReference type="RefSeq" id="XP_025380885.1">
    <property type="nucleotide sequence ID" value="XM_025518707.1"/>
</dbReference>
<evidence type="ECO:0000256" key="4">
    <source>
        <dbReference type="ARBA" id="ARBA00012541"/>
    </source>
</evidence>
<dbReference type="InterPro" id="IPR004193">
    <property type="entry name" value="Glyco_hydro_13_N"/>
</dbReference>
<dbReference type="Pfam" id="PF00128">
    <property type="entry name" value="Alpha-amylase"/>
    <property type="match status" value="1"/>
</dbReference>
<dbReference type="PIRSF" id="PIRSF000463">
    <property type="entry name" value="GlgB"/>
    <property type="match status" value="1"/>
</dbReference>
<dbReference type="Gene3D" id="3.20.20.80">
    <property type="entry name" value="Glycosidases"/>
    <property type="match status" value="1"/>
</dbReference>
<evidence type="ECO:0000256" key="5">
    <source>
        <dbReference type="ARBA" id="ARBA00020932"/>
    </source>
</evidence>
<comment type="pathway">
    <text evidence="2">Glycan biosynthesis; glycogen biosynthesis.</text>
</comment>
<evidence type="ECO:0000256" key="11">
    <source>
        <dbReference type="PIRSR" id="PIRSR000463-1"/>
    </source>
</evidence>
<dbReference type="InterPro" id="IPR013780">
    <property type="entry name" value="Glyco_hydro_b"/>
</dbReference>
<dbReference type="Pfam" id="PF02922">
    <property type="entry name" value="CBM_48"/>
    <property type="match status" value="1"/>
</dbReference>
<name>A0A316YW62_9BASI</name>
<dbReference type="InParanoid" id="A0A316YW62"/>
<keyword evidence="6" id="KW-0328">Glycosyltransferase</keyword>
<evidence type="ECO:0000256" key="9">
    <source>
        <dbReference type="ARBA" id="ARBA00031979"/>
    </source>
</evidence>
<evidence type="ECO:0000256" key="1">
    <source>
        <dbReference type="ARBA" id="ARBA00000826"/>
    </source>
</evidence>
<organism evidence="13 14">
    <name type="scientific">Acaromyces ingoldii</name>
    <dbReference type="NCBI Taxonomy" id="215250"/>
    <lineage>
        <taxon>Eukaryota</taxon>
        <taxon>Fungi</taxon>
        <taxon>Dikarya</taxon>
        <taxon>Basidiomycota</taxon>
        <taxon>Ustilaginomycotina</taxon>
        <taxon>Exobasidiomycetes</taxon>
        <taxon>Exobasidiales</taxon>
        <taxon>Cryptobasidiaceae</taxon>
        <taxon>Acaromyces</taxon>
    </lineage>
</organism>
<dbReference type="InterPro" id="IPR017853">
    <property type="entry name" value="GH"/>
</dbReference>
<dbReference type="Gene3D" id="2.60.40.1180">
    <property type="entry name" value="Golgi alpha-mannosidase II"/>
    <property type="match status" value="1"/>
</dbReference>
<dbReference type="Pfam" id="PF02806">
    <property type="entry name" value="Alpha-amylase_C"/>
    <property type="match status" value="1"/>
</dbReference>
<feature type="domain" description="Glycosyl hydrolase family 13 catalytic" evidence="12">
    <location>
        <begin position="208"/>
        <end position="564"/>
    </location>
</feature>
<reference evidence="13 14" key="1">
    <citation type="journal article" date="2018" name="Mol. Biol. Evol.">
        <title>Broad Genomic Sampling Reveals a Smut Pathogenic Ancestry of the Fungal Clade Ustilaginomycotina.</title>
        <authorList>
            <person name="Kijpornyongpan T."/>
            <person name="Mondo S.J."/>
            <person name="Barry K."/>
            <person name="Sandor L."/>
            <person name="Lee J."/>
            <person name="Lipzen A."/>
            <person name="Pangilinan J."/>
            <person name="LaButti K."/>
            <person name="Hainaut M."/>
            <person name="Henrissat B."/>
            <person name="Grigoriev I.V."/>
            <person name="Spatafora J.W."/>
            <person name="Aime M.C."/>
        </authorList>
    </citation>
    <scope>NUCLEOTIDE SEQUENCE [LARGE SCALE GENOMIC DNA]</scope>
    <source>
        <strain evidence="13 14">MCA 4198</strain>
    </source>
</reference>
<dbReference type="GO" id="GO:0003844">
    <property type="term" value="F:1,4-alpha-glucan branching enzyme activity"/>
    <property type="evidence" value="ECO:0007669"/>
    <property type="project" value="UniProtKB-EC"/>
</dbReference>
<evidence type="ECO:0000313" key="14">
    <source>
        <dbReference type="Proteomes" id="UP000245768"/>
    </source>
</evidence>
<dbReference type="InterPro" id="IPR014756">
    <property type="entry name" value="Ig_E-set"/>
</dbReference>
<dbReference type="InterPro" id="IPR013783">
    <property type="entry name" value="Ig-like_fold"/>
</dbReference>
<feature type="active site" description="Proton donor" evidence="11">
    <location>
        <position position="400"/>
    </location>
</feature>
<dbReference type="FunFam" id="2.60.40.10:FF:000250">
    <property type="entry name" value="1,4-alpha-glucan-branching enzyme, chloroplastic/amyloplastic"/>
    <property type="match status" value="1"/>
</dbReference>
<evidence type="ECO:0000256" key="7">
    <source>
        <dbReference type="ARBA" id="ARBA00022679"/>
    </source>
</evidence>
<dbReference type="STRING" id="215250.A0A316YW62"/>
<evidence type="ECO:0000256" key="2">
    <source>
        <dbReference type="ARBA" id="ARBA00004964"/>
    </source>
</evidence>
<evidence type="ECO:0000256" key="8">
    <source>
        <dbReference type="ARBA" id="ARBA00023056"/>
    </source>
</evidence>
<dbReference type="EMBL" id="KZ819634">
    <property type="protein sequence ID" value="PWN93687.1"/>
    <property type="molecule type" value="Genomic_DNA"/>
</dbReference>
<dbReference type="Gene3D" id="2.60.40.10">
    <property type="entry name" value="Immunoglobulins"/>
    <property type="match status" value="1"/>
</dbReference>
<dbReference type="GO" id="GO:0005737">
    <property type="term" value="C:cytoplasm"/>
    <property type="evidence" value="ECO:0007669"/>
    <property type="project" value="TreeGrafter"/>
</dbReference>